<dbReference type="PANTHER" id="PTHR36109:SF2">
    <property type="entry name" value="MEMBRANE PROTEIN"/>
    <property type="match status" value="1"/>
</dbReference>
<accession>A0A318SMD8</accession>
<gene>
    <name evidence="2" type="ORF">DES52_102209</name>
</gene>
<comment type="caution">
    <text evidence="2">The sequence shown here is derived from an EMBL/GenBank/DDBJ whole genome shotgun (WGS) entry which is preliminary data.</text>
</comment>
<feature type="region of interest" description="Disordered" evidence="1">
    <location>
        <begin position="38"/>
        <end position="151"/>
    </location>
</feature>
<feature type="compositionally biased region" description="Polar residues" evidence="1">
    <location>
        <begin position="113"/>
        <end position="136"/>
    </location>
</feature>
<dbReference type="AlphaFoldDB" id="A0A318SMD8"/>
<feature type="compositionally biased region" description="Low complexity" evidence="1">
    <location>
        <begin position="69"/>
        <end position="84"/>
    </location>
</feature>
<evidence type="ECO:0000256" key="1">
    <source>
        <dbReference type="SAM" id="MobiDB-lite"/>
    </source>
</evidence>
<sequence>MTRITAVFDSQQHAENAIGELRRMGVTDAYLSVISRHEGTSRSDVGSTSGLMAGGTGGITPNAPVSADSAGSLGTTTGPGLSALNTDTGLPGTTSGMLTADAIGGTTRDGLTPGTQTDYRTTPTYAGGTLTPSNADGSRRADETYPPVGETATYATDRTTGAHDRPHDAADGAGKGLLAGAGIGALFGLAAAAIPGIGPFITAGALASTLGAAGGAVVGGALVGGAAGSLAGTLAQLGYTENEARTYGERIERGGVLVAIESGSGIADATVIDVLQRHGGHIHTA</sequence>
<proteinExistence type="predicted"/>
<evidence type="ECO:0000313" key="2">
    <source>
        <dbReference type="EMBL" id="PYE55843.1"/>
    </source>
</evidence>
<organism evidence="2 3">
    <name type="scientific">Deinococcus yavapaiensis KR-236</name>
    <dbReference type="NCBI Taxonomy" id="694435"/>
    <lineage>
        <taxon>Bacteria</taxon>
        <taxon>Thermotogati</taxon>
        <taxon>Deinococcota</taxon>
        <taxon>Deinococci</taxon>
        <taxon>Deinococcales</taxon>
        <taxon>Deinococcaceae</taxon>
        <taxon>Deinococcus</taxon>
    </lineage>
</organism>
<dbReference type="OrthoDB" id="514402at2"/>
<dbReference type="InterPro" id="IPR052948">
    <property type="entry name" value="Low_temp-induced_all0457"/>
</dbReference>
<reference evidence="2 3" key="1">
    <citation type="submission" date="2018-06" db="EMBL/GenBank/DDBJ databases">
        <title>Genomic Encyclopedia of Type Strains, Phase IV (KMG-IV): sequencing the most valuable type-strain genomes for metagenomic binning, comparative biology and taxonomic classification.</title>
        <authorList>
            <person name="Goeker M."/>
        </authorList>
    </citation>
    <scope>NUCLEOTIDE SEQUENCE [LARGE SCALE GENOMIC DNA]</scope>
    <source>
        <strain evidence="2 3">DSM 18048</strain>
    </source>
</reference>
<evidence type="ECO:0000313" key="3">
    <source>
        <dbReference type="Proteomes" id="UP000248326"/>
    </source>
</evidence>
<dbReference type="EMBL" id="QJSX01000002">
    <property type="protein sequence ID" value="PYE55843.1"/>
    <property type="molecule type" value="Genomic_DNA"/>
</dbReference>
<dbReference type="Proteomes" id="UP000248326">
    <property type="component" value="Unassembled WGS sequence"/>
</dbReference>
<keyword evidence="3" id="KW-1185">Reference proteome</keyword>
<feature type="compositionally biased region" description="Polar residues" evidence="1">
    <location>
        <begin position="85"/>
        <end position="97"/>
    </location>
</feature>
<dbReference type="RefSeq" id="WP_110885388.1">
    <property type="nucleotide sequence ID" value="NZ_QJSX01000002.1"/>
</dbReference>
<evidence type="ECO:0008006" key="4">
    <source>
        <dbReference type="Google" id="ProtNLM"/>
    </source>
</evidence>
<dbReference type="PANTHER" id="PTHR36109">
    <property type="entry name" value="MEMBRANE PROTEIN-RELATED"/>
    <property type="match status" value="1"/>
</dbReference>
<name>A0A318SMD8_9DEIO</name>
<protein>
    <recommendedName>
        <fullName evidence="4">Heat induced stress protein YflT</fullName>
    </recommendedName>
</protein>